<dbReference type="STRING" id="1086011.HJ01_01220"/>
<dbReference type="PATRIC" id="fig|1086011.3.peg.1194"/>
<reference evidence="1 2" key="1">
    <citation type="journal article" date="2014" name="Acta Crystallogr. D">
        <title>Structure-based characterization and antifreeze properties of a hyperactive ice-binding protein from the Antarctic bacterium Flavobacterium frigoris PS1.</title>
        <authorList>
            <person name="Do H."/>
            <person name="Kim S.J."/>
            <person name="Kim H.J."/>
            <person name="Lee J.H."/>
        </authorList>
    </citation>
    <scope>NUCLEOTIDE SEQUENCE [LARGE SCALE GENOMIC DNA]</scope>
    <source>
        <strain evidence="1 2">PS1</strain>
    </source>
</reference>
<name>H7FPW0_FLAFP</name>
<proteinExistence type="predicted"/>
<keyword evidence="2" id="KW-1185">Reference proteome</keyword>
<dbReference type="EMBL" id="AHKF01000015">
    <property type="protein sequence ID" value="EIA09314.1"/>
    <property type="molecule type" value="Genomic_DNA"/>
</dbReference>
<evidence type="ECO:0000313" key="2">
    <source>
        <dbReference type="Proteomes" id="UP000005566"/>
    </source>
</evidence>
<accession>H7FPW0</accession>
<dbReference type="AlphaFoldDB" id="H7FPW0"/>
<sequence length="41" mass="4771">MKRIAGIAPDTEVNSELIKDAQCLNIEIHFSMFKFFNNKKK</sequence>
<organism evidence="1 2">
    <name type="scientific">Flavobacterium frigoris (strain PS1)</name>
    <dbReference type="NCBI Taxonomy" id="1086011"/>
    <lineage>
        <taxon>Bacteria</taxon>
        <taxon>Pseudomonadati</taxon>
        <taxon>Bacteroidota</taxon>
        <taxon>Flavobacteriia</taxon>
        <taxon>Flavobacteriales</taxon>
        <taxon>Flavobacteriaceae</taxon>
        <taxon>Flavobacterium</taxon>
    </lineage>
</organism>
<gene>
    <name evidence="1" type="ORF">HJ01_01220</name>
</gene>
<protein>
    <submittedName>
        <fullName evidence="1">Uncharacterized protein</fullName>
    </submittedName>
</protein>
<comment type="caution">
    <text evidence="1">The sequence shown here is derived from an EMBL/GenBank/DDBJ whole genome shotgun (WGS) entry which is preliminary data.</text>
</comment>
<evidence type="ECO:0000313" key="1">
    <source>
        <dbReference type="EMBL" id="EIA09314.1"/>
    </source>
</evidence>
<dbReference type="Proteomes" id="UP000005566">
    <property type="component" value="Unassembled WGS sequence"/>
</dbReference>